<feature type="compositionally biased region" description="Basic residues" evidence="1">
    <location>
        <begin position="746"/>
        <end position="755"/>
    </location>
</feature>
<feature type="compositionally biased region" description="Polar residues" evidence="1">
    <location>
        <begin position="880"/>
        <end position="893"/>
    </location>
</feature>
<organism evidence="2 3">
    <name type="scientific">Drosophila suzukii</name>
    <name type="common">Spotted-wing drosophila fruit fly</name>
    <dbReference type="NCBI Taxonomy" id="28584"/>
    <lineage>
        <taxon>Eukaryota</taxon>
        <taxon>Metazoa</taxon>
        <taxon>Ecdysozoa</taxon>
        <taxon>Arthropoda</taxon>
        <taxon>Hexapoda</taxon>
        <taxon>Insecta</taxon>
        <taxon>Pterygota</taxon>
        <taxon>Neoptera</taxon>
        <taxon>Endopterygota</taxon>
        <taxon>Diptera</taxon>
        <taxon>Brachycera</taxon>
        <taxon>Muscomorpha</taxon>
        <taxon>Ephydroidea</taxon>
        <taxon>Drosophilidae</taxon>
        <taxon>Drosophila</taxon>
        <taxon>Sophophora</taxon>
    </lineage>
</organism>
<accession>A0AB39YXB3</accession>
<feature type="compositionally biased region" description="Low complexity" evidence="1">
    <location>
        <begin position="112"/>
        <end position="139"/>
    </location>
</feature>
<dbReference type="GeneID" id="108005043"/>
<reference evidence="3" key="1">
    <citation type="submission" date="2025-08" db="UniProtKB">
        <authorList>
            <consortium name="RefSeq"/>
        </authorList>
    </citation>
    <scope>IDENTIFICATION</scope>
</reference>
<sequence>MNTKNMQNDPMDGTKFLEILSTISLGEILQFEFRNNPSKKWQLLITATDGKYVCNICHVVQFGDKNLFSHLCGKKHNAVMVSEQQLQIRARTAGAPQKAVSEPVKKAPPNPNNNQNSLSPVVKNPVAPNKNVQNSNNTNTAVKPTAGSPAVKAQPIQKKFPAPGVNAQKVASPNSGINSPIKKNIPANNQTLQKNIQGNNTPTQKNTSGNNIPVPKNTSGNKTPVQKNTSGNNTPIQKNPAVNNTPIQKKIVGNTPPTPRNIPVIGTNTQKKPNQNAGNNQVKKPVANVANTPNSGVKKGLQSITPGTAVNSNISKNTDGPGPKTTEGNTNSQPKPMNKPGQNAQPPSKIQTQPQSPAQTKPQPIKTVQNAKPKTANPDIVKNPLATKITCVPLAKLISSNPEPPDEEADVIIVEDKPKEVPKRPEAQKNAVPVQATKPISSIPVQTTKPNTSIPNQATKPNTSNVVKNPTRSVVPPVRQNISKAIAPSYAAPKDYAPTRYTGGTFESRRQNDVMGLVGVEYVLKIVRNLADRHPRYQCCLCEITSDEQSMHNHLLGYNHRLKYFDKHFPTAMRQYRQYVAQVPEGEVCKIMMPIFDKLAMAIETHHGRKTSHLCYEHEYNKDRQACFSEVYNRKHSSEKMGPSFTHVVDAKEVDELIENARNNIQPLMNMENPNPYYIPPYGSQAPPNYVRYNNAPPKNTAQPVDDETHKRMVENFLRDTRKTSGDVQKPRNPKRNRSRSNSPVQRKRVTQKRHWNVERRSVSPLRDGDIWQAYRHMVDLKVRDLNVNFDTYKSDPELHPNYQTEWQMFWKRRKDELTQAGINHRSYNFQNEWIHFFNARIEELYNQEIENIKIKCRERLCLPMTNNELANEKYHVHLPQTTESEMSNPESNKSPEKMPTEVDPPIVEPPNVIHVLRLLTALENYLGSLGPFITEMLVKALQTQKIYPEKVHSLILTAENCAILETVKEKFTGLLISQIYDPAKERALKKAINDTELLLQEASKHNIPNNTAQRIEKPDLPIANKNPYSPDKPLDKTELAAKLASSLMSQGKTSINREELQKILQVYNMIEQKKRQDIPSTSSVNSVPSASNNLIPNTNNNGNLLTQPSTRNLNFANNANNSNNATSMYTGQNYSGNVARFNNQQNTNTPNTLTSSAYPTDRGFGGSGGYQSGQFGTGVPAINPSSVLRNDLTTSSLFNFNTNLNPSYNLNRRSTNF</sequence>
<feature type="compositionally biased region" description="Low complexity" evidence="1">
    <location>
        <begin position="1080"/>
        <end position="1106"/>
    </location>
</feature>
<feature type="region of interest" description="Disordered" evidence="1">
    <location>
        <begin position="1074"/>
        <end position="1128"/>
    </location>
</feature>
<feature type="compositionally biased region" description="Polar residues" evidence="1">
    <location>
        <begin position="266"/>
        <end position="282"/>
    </location>
</feature>
<gene>
    <name evidence="3" type="primary">LOC108005043</name>
</gene>
<feature type="compositionally biased region" description="Polar residues" evidence="1">
    <location>
        <begin position="326"/>
        <end position="372"/>
    </location>
</feature>
<evidence type="ECO:0000313" key="2">
    <source>
        <dbReference type="Proteomes" id="UP001652628"/>
    </source>
</evidence>
<keyword evidence="2" id="KW-1185">Reference proteome</keyword>
<feature type="region of interest" description="Disordered" evidence="1">
    <location>
        <begin position="90"/>
        <end position="381"/>
    </location>
</feature>
<dbReference type="RefSeq" id="XP_016923670.4">
    <property type="nucleotide sequence ID" value="XM_017068181.4"/>
</dbReference>
<dbReference type="AlphaFoldDB" id="A0AB39YXB3"/>
<feature type="region of interest" description="Disordered" evidence="1">
    <location>
        <begin position="718"/>
        <end position="757"/>
    </location>
</feature>
<feature type="compositionally biased region" description="Polar residues" evidence="1">
    <location>
        <begin position="169"/>
        <end position="178"/>
    </location>
</feature>
<evidence type="ECO:0000313" key="3">
    <source>
        <dbReference type="RefSeq" id="XP_016923670.4"/>
    </source>
</evidence>
<name>A0AB39YXB3_DROSZ</name>
<feature type="region of interest" description="Disordered" evidence="1">
    <location>
        <begin position="443"/>
        <end position="471"/>
    </location>
</feature>
<evidence type="ECO:0000256" key="1">
    <source>
        <dbReference type="SAM" id="MobiDB-lite"/>
    </source>
</evidence>
<protein>
    <submittedName>
        <fullName evidence="3">Uncharacterized protein</fullName>
    </submittedName>
</protein>
<dbReference type="Proteomes" id="UP001652628">
    <property type="component" value="Chromosome 3"/>
</dbReference>
<feature type="compositionally biased region" description="Polar residues" evidence="1">
    <location>
        <begin position="186"/>
        <end position="247"/>
    </location>
</feature>
<feature type="region of interest" description="Disordered" evidence="1">
    <location>
        <begin position="880"/>
        <end position="901"/>
    </location>
</feature>
<feature type="compositionally biased region" description="Polar residues" evidence="1">
    <location>
        <begin position="302"/>
        <end position="318"/>
    </location>
</feature>
<proteinExistence type="predicted"/>
<feature type="compositionally biased region" description="Low complexity" evidence="1">
    <location>
        <begin position="1113"/>
        <end position="1126"/>
    </location>
</feature>